<reference evidence="1" key="1">
    <citation type="submission" date="1996-10" db="EMBL/GenBank/DDBJ databases">
        <title>Sequence of minutes 4-25 of Escherichia coli MG1655.</title>
        <authorList>
            <person name="Duncan M."/>
            <person name="Allen E."/>
            <person name="Araujo R."/>
            <person name="Aparicio A.M."/>
            <person name="Chung E."/>
            <person name="Davis K."/>
            <person name="Federspiel N."/>
            <person name="Hyman R."/>
            <person name="Kalman S."/>
            <person name="Komp C."/>
            <person name="Kurdi O."/>
            <person name="Lew H."/>
            <person name="Lin D."/>
            <person name="Namath A."/>
            <person name="Oefner P."/>
            <person name="Roberts D."/>
            <person name="Schramm S."/>
            <person name="Davis R.W."/>
        </authorList>
    </citation>
    <scope>NUCLEOTIDE SEQUENCE</scope>
    <source>
        <strain evidence="1">MG1655</strain>
    </source>
</reference>
<protein>
    <submittedName>
        <fullName evidence="1">Uncharacterized protein</fullName>
    </submittedName>
</protein>
<evidence type="ECO:0000313" key="1">
    <source>
        <dbReference type="EMBL" id="AAB18116.1"/>
    </source>
</evidence>
<accession>P71315</accession>
<sequence>MRRLPRLIRRTKPHQAYNYSLRRAIIFSAAILCVLRCNLLHGRCVIVFPQAGDALHCEFSALPRFSLNHVTAKDRVVRQIRVMMDPLLTTPFSHRQPAVDY</sequence>
<dbReference type="EMBL" id="U73857">
    <property type="protein sequence ID" value="AAB18116.1"/>
    <property type="molecule type" value="Genomic_DNA"/>
</dbReference>
<dbReference type="AlphaFoldDB" id="P71315"/>
<proteinExistence type="predicted"/>
<organism evidence="1">
    <name type="scientific">Escherichia coli</name>
    <dbReference type="NCBI Taxonomy" id="562"/>
    <lineage>
        <taxon>Bacteria</taxon>
        <taxon>Pseudomonadati</taxon>
        <taxon>Pseudomonadota</taxon>
        <taxon>Gammaproteobacteria</taxon>
        <taxon>Enterobacterales</taxon>
        <taxon>Enterobacteriaceae</taxon>
        <taxon>Escherichia</taxon>
    </lineage>
</organism>
<name>P71315_ECOLX</name>